<evidence type="ECO:0000313" key="9">
    <source>
        <dbReference type="Proteomes" id="UP001178281"/>
    </source>
</evidence>
<comment type="subcellular location">
    <subcellularLocation>
        <location evidence="6">Cell membrane</location>
        <topology evidence="6">Multi-pass membrane protein</topology>
    </subcellularLocation>
    <subcellularLocation>
        <location evidence="1">Membrane</location>
    </subcellularLocation>
</comment>
<protein>
    <recommendedName>
        <fullName evidence="6">SURF1-like protein</fullName>
    </recommendedName>
</protein>
<comment type="caution">
    <text evidence="8">The sequence shown here is derived from an EMBL/GenBank/DDBJ whole genome shotgun (WGS) entry which is preliminary data.</text>
</comment>
<keyword evidence="4 6" id="KW-1133">Transmembrane helix</keyword>
<evidence type="ECO:0000256" key="2">
    <source>
        <dbReference type="ARBA" id="ARBA00007165"/>
    </source>
</evidence>
<comment type="caution">
    <text evidence="6">Lacks conserved residue(s) required for the propagation of feature annotation.</text>
</comment>
<comment type="similarity">
    <text evidence="2 6">Belongs to the SURF1 family.</text>
</comment>
<proteinExistence type="inferred from homology"/>
<dbReference type="RefSeq" id="WP_305112158.1">
    <property type="nucleotide sequence ID" value="NZ_JAUTIX010000006.1"/>
</dbReference>
<keyword evidence="3 6" id="KW-0812">Transmembrane</keyword>
<dbReference type="PANTHER" id="PTHR23427:SF2">
    <property type="entry name" value="SURFEIT LOCUS PROTEIN 1"/>
    <property type="match status" value="1"/>
</dbReference>
<feature type="compositionally biased region" description="Basic and acidic residues" evidence="7">
    <location>
        <begin position="285"/>
        <end position="294"/>
    </location>
</feature>
<evidence type="ECO:0000256" key="6">
    <source>
        <dbReference type="RuleBase" id="RU363076"/>
    </source>
</evidence>
<gene>
    <name evidence="8" type="ORF">Q7X28_16775</name>
</gene>
<evidence type="ECO:0000256" key="5">
    <source>
        <dbReference type="ARBA" id="ARBA00023136"/>
    </source>
</evidence>
<dbReference type="AlphaFoldDB" id="A0AA90NJF9"/>
<accession>A0AA90NJF9</accession>
<dbReference type="PANTHER" id="PTHR23427">
    <property type="entry name" value="SURFEIT LOCUS PROTEIN"/>
    <property type="match status" value="1"/>
</dbReference>
<feature type="compositionally biased region" description="Low complexity" evidence="7">
    <location>
        <begin position="252"/>
        <end position="269"/>
    </location>
</feature>
<evidence type="ECO:0000256" key="3">
    <source>
        <dbReference type="ARBA" id="ARBA00022692"/>
    </source>
</evidence>
<evidence type="ECO:0000256" key="4">
    <source>
        <dbReference type="ARBA" id="ARBA00022989"/>
    </source>
</evidence>
<dbReference type="EMBL" id="JAUTIX010000006">
    <property type="protein sequence ID" value="MDP0399581.1"/>
    <property type="molecule type" value="Genomic_DNA"/>
</dbReference>
<feature type="region of interest" description="Disordered" evidence="7">
    <location>
        <begin position="250"/>
        <end position="294"/>
    </location>
</feature>
<dbReference type="PROSITE" id="PS50895">
    <property type="entry name" value="SURF1"/>
    <property type="match status" value="1"/>
</dbReference>
<evidence type="ECO:0000313" key="8">
    <source>
        <dbReference type="EMBL" id="MDP0399581.1"/>
    </source>
</evidence>
<feature type="transmembrane region" description="Helical" evidence="6">
    <location>
        <begin position="215"/>
        <end position="238"/>
    </location>
</feature>
<sequence length="294" mass="31724">MPNWVRVVFQPRWIALAVAVLAFTALCWSVLAPWQLNKNSSTSHRNQQISDSVNADPVPAAQLLGGRTEVPKDAEWRKVTITGRYLADKQSLARLRNQDGNPAYEVLVPFAADDGATYLVDRGFVRTPTGGVIPEIAPAPSDTVTLIARIRAPETTSADRGPRTEGGYLQVYAIDPRAIGPAQGIVFAPGYLNLAEGQPGGLGPIPLPMLDAGPYLSYGLQWLAFGIMAPLALGYFVYAELRRRREDREVIAAGTAPAPTEPGGPDTETQAPREEVSPEAARAARIADRYGRRG</sequence>
<keyword evidence="6" id="KW-1003">Cell membrane</keyword>
<evidence type="ECO:0000256" key="1">
    <source>
        <dbReference type="ARBA" id="ARBA00004370"/>
    </source>
</evidence>
<dbReference type="Pfam" id="PF02104">
    <property type="entry name" value="SURF1"/>
    <property type="match status" value="1"/>
</dbReference>
<dbReference type="Proteomes" id="UP001178281">
    <property type="component" value="Unassembled WGS sequence"/>
</dbReference>
<dbReference type="CDD" id="cd06662">
    <property type="entry name" value="SURF1"/>
    <property type="match status" value="1"/>
</dbReference>
<keyword evidence="5 6" id="KW-0472">Membrane</keyword>
<keyword evidence="9" id="KW-1185">Reference proteome</keyword>
<name>A0AA90NJF9_9ACTN</name>
<dbReference type="InterPro" id="IPR045214">
    <property type="entry name" value="Surf1/Surf4"/>
</dbReference>
<organism evidence="8 9">
    <name type="scientific">Tsukamurella strandjordii</name>
    <dbReference type="NCBI Taxonomy" id="147577"/>
    <lineage>
        <taxon>Bacteria</taxon>
        <taxon>Bacillati</taxon>
        <taxon>Actinomycetota</taxon>
        <taxon>Actinomycetes</taxon>
        <taxon>Mycobacteriales</taxon>
        <taxon>Tsukamurellaceae</taxon>
        <taxon>Tsukamurella</taxon>
    </lineage>
</organism>
<dbReference type="InterPro" id="IPR002994">
    <property type="entry name" value="Surf1/Shy1"/>
</dbReference>
<dbReference type="GO" id="GO:0005886">
    <property type="term" value="C:plasma membrane"/>
    <property type="evidence" value="ECO:0007669"/>
    <property type="project" value="UniProtKB-SubCell"/>
</dbReference>
<evidence type="ECO:0000256" key="7">
    <source>
        <dbReference type="SAM" id="MobiDB-lite"/>
    </source>
</evidence>
<reference evidence="8" key="1">
    <citation type="submission" date="2023-08" db="EMBL/GenBank/DDBJ databases">
        <title>The draft genome of Tsukamurella strandjordii strain 050030.</title>
        <authorList>
            <person name="Zhao F."/>
            <person name="Feng Y."/>
            <person name="Zong Z."/>
        </authorList>
    </citation>
    <scope>NUCLEOTIDE SEQUENCE</scope>
    <source>
        <strain evidence="8">050030</strain>
    </source>
</reference>